<dbReference type="EMBL" id="KZ506149">
    <property type="protein sequence ID" value="PKU41194.1"/>
    <property type="molecule type" value="Genomic_DNA"/>
</dbReference>
<sequence>MSKWRPVTSGNPQGSVLEPVLFISIFVGDMDSGIECTLSMFANDTNLCGAINTLEGRDAIQRNVDRLERWACANLMKFNKAKCKVLHMGQENPKHKDRLGGEWIESSPEENDLGVLVDEKLNMLTMYACSPESQPHPGLHQKKCGQQVKGEVENGIQKLVPMTNGKREKQCFQDRAMPLNMSKNDFKMTIRKLMLSQTILIMHFIPNIRDRHKIKKI</sequence>
<evidence type="ECO:0000313" key="1">
    <source>
        <dbReference type="EMBL" id="PKU41194.1"/>
    </source>
</evidence>
<keyword evidence="2" id="KW-1185">Reference proteome</keyword>
<dbReference type="PANTHER" id="PTHR33332">
    <property type="entry name" value="REVERSE TRANSCRIPTASE DOMAIN-CONTAINING PROTEIN"/>
    <property type="match status" value="1"/>
</dbReference>
<evidence type="ECO:0000313" key="2">
    <source>
        <dbReference type="Proteomes" id="UP000233556"/>
    </source>
</evidence>
<dbReference type="Proteomes" id="UP000233556">
    <property type="component" value="Unassembled WGS sequence"/>
</dbReference>
<protein>
    <submittedName>
        <fullName evidence="1">Uncharacterized protein</fullName>
    </submittedName>
</protein>
<reference evidence="2" key="2">
    <citation type="submission" date="2017-12" db="EMBL/GenBank/DDBJ databases">
        <title>Genome sequence of the Bar-tailed Godwit (Limosa lapponica baueri).</title>
        <authorList>
            <person name="Lima N.C.B."/>
            <person name="Parody-Merino A.M."/>
            <person name="Battley P.F."/>
            <person name="Fidler A.E."/>
            <person name="Prosdocimi F."/>
        </authorList>
    </citation>
    <scope>NUCLEOTIDE SEQUENCE [LARGE SCALE GENOMIC DNA]</scope>
</reference>
<name>A0A2I0U549_LIMLA</name>
<dbReference type="OrthoDB" id="10056483at2759"/>
<gene>
    <name evidence="1" type="ORF">llap_8506</name>
</gene>
<organism evidence="1 2">
    <name type="scientific">Limosa lapponica baueri</name>
    <dbReference type="NCBI Taxonomy" id="1758121"/>
    <lineage>
        <taxon>Eukaryota</taxon>
        <taxon>Metazoa</taxon>
        <taxon>Chordata</taxon>
        <taxon>Craniata</taxon>
        <taxon>Vertebrata</taxon>
        <taxon>Euteleostomi</taxon>
        <taxon>Archelosauria</taxon>
        <taxon>Archosauria</taxon>
        <taxon>Dinosauria</taxon>
        <taxon>Saurischia</taxon>
        <taxon>Theropoda</taxon>
        <taxon>Coelurosauria</taxon>
        <taxon>Aves</taxon>
        <taxon>Neognathae</taxon>
        <taxon>Neoaves</taxon>
        <taxon>Charadriiformes</taxon>
        <taxon>Scolopacidae</taxon>
        <taxon>Limosa</taxon>
    </lineage>
</organism>
<accession>A0A2I0U549</accession>
<reference evidence="2" key="1">
    <citation type="submission" date="2017-11" db="EMBL/GenBank/DDBJ databases">
        <authorList>
            <person name="Lima N.C."/>
            <person name="Parody-Merino A.M."/>
            <person name="Battley P.F."/>
            <person name="Fidler A.E."/>
            <person name="Prosdocimi F."/>
        </authorList>
    </citation>
    <scope>NUCLEOTIDE SEQUENCE [LARGE SCALE GENOMIC DNA]</scope>
</reference>
<dbReference type="AlphaFoldDB" id="A0A2I0U549"/>
<proteinExistence type="predicted"/>